<dbReference type="Gene3D" id="3.40.50.2000">
    <property type="entry name" value="Glycogen Phosphorylase B"/>
    <property type="match status" value="2"/>
</dbReference>
<protein>
    <submittedName>
        <fullName evidence="2">Glycosyltransferase family 4 protein</fullName>
    </submittedName>
</protein>
<sequence>MSDPVSTKPTIRMMRLTTRLRINGPVLQAVLLSAKMRDYGYETQLIGGNPPSEETDVMERAASYGVEPVVMPGLTQTLNPLTLVSLVRELADMMRTYQPHIVHTHTTTAGFLGRLAARIAGVPVIVHTLHVYPFEGYYNRVTTSIFILLERFGARLSDSIITLSEGLRRQLTESYPITRKQRIIVLPLGLDLTPYTQMKRHRGHFREAYGIPDNVPLIGIIGQLLPVKNHALFLQAAQIVKVTVPDAHFVIIGDGEQRPMLERRAQALGLEGHITFTSWIEDVAAAYSDMDLLVNSSHNEGTPLPLIEALAAGCPVVATHVGGIPDLLDGGRLGALVSPNDPQALAEAIVHTLQTDYDPQPAREAMVNRYAVERLAQDLDSLYRGLLAKKGVTFPVETKEPLSSH</sequence>
<keyword evidence="3" id="KW-1185">Reference proteome</keyword>
<evidence type="ECO:0000259" key="1">
    <source>
        <dbReference type="Pfam" id="PF13579"/>
    </source>
</evidence>
<dbReference type="PANTHER" id="PTHR12526">
    <property type="entry name" value="GLYCOSYLTRANSFERASE"/>
    <property type="match status" value="1"/>
</dbReference>
<accession>A0A7S8IGE2</accession>
<dbReference type="SUPFAM" id="SSF53756">
    <property type="entry name" value="UDP-Glycosyltransferase/glycogen phosphorylase"/>
    <property type="match status" value="1"/>
</dbReference>
<dbReference type="KEGG" id="pmet:G4Y79_06045"/>
<dbReference type="GO" id="GO:0016757">
    <property type="term" value="F:glycosyltransferase activity"/>
    <property type="evidence" value="ECO:0007669"/>
    <property type="project" value="TreeGrafter"/>
</dbReference>
<dbReference type="InterPro" id="IPR028098">
    <property type="entry name" value="Glyco_trans_4-like_N"/>
</dbReference>
<dbReference type="Pfam" id="PF13579">
    <property type="entry name" value="Glyco_trans_4_4"/>
    <property type="match status" value="1"/>
</dbReference>
<dbReference type="Pfam" id="PF13692">
    <property type="entry name" value="Glyco_trans_1_4"/>
    <property type="match status" value="1"/>
</dbReference>
<organism evidence="2 3">
    <name type="scientific">Phototrophicus methaneseepsis</name>
    <dbReference type="NCBI Taxonomy" id="2710758"/>
    <lineage>
        <taxon>Bacteria</taxon>
        <taxon>Bacillati</taxon>
        <taxon>Chloroflexota</taxon>
        <taxon>Candidatus Thermofontia</taxon>
        <taxon>Phototrophicales</taxon>
        <taxon>Phototrophicaceae</taxon>
        <taxon>Phototrophicus</taxon>
    </lineage>
</organism>
<reference evidence="2 3" key="1">
    <citation type="submission" date="2020-02" db="EMBL/GenBank/DDBJ databases">
        <authorList>
            <person name="Zheng R.K."/>
            <person name="Sun C.M."/>
        </authorList>
    </citation>
    <scope>NUCLEOTIDE SEQUENCE [LARGE SCALE GENOMIC DNA]</scope>
    <source>
        <strain evidence="3">rifampicinis</strain>
    </source>
</reference>
<feature type="domain" description="Glycosyltransferase subfamily 4-like N-terminal" evidence="1">
    <location>
        <begin position="24"/>
        <end position="189"/>
    </location>
</feature>
<dbReference type="AlphaFoldDB" id="A0A7S8IGE2"/>
<keyword evidence="2" id="KW-0808">Transferase</keyword>
<evidence type="ECO:0000313" key="3">
    <source>
        <dbReference type="Proteomes" id="UP000594468"/>
    </source>
</evidence>
<dbReference type="CDD" id="cd03808">
    <property type="entry name" value="GT4_CapM-like"/>
    <property type="match status" value="1"/>
</dbReference>
<dbReference type="Proteomes" id="UP000594468">
    <property type="component" value="Chromosome"/>
</dbReference>
<dbReference type="EMBL" id="CP062983">
    <property type="protein sequence ID" value="QPC83938.1"/>
    <property type="molecule type" value="Genomic_DNA"/>
</dbReference>
<gene>
    <name evidence="2" type="ORF">G4Y79_06045</name>
</gene>
<dbReference type="PANTHER" id="PTHR12526:SF638">
    <property type="entry name" value="SPORE COAT PROTEIN SA"/>
    <property type="match status" value="1"/>
</dbReference>
<dbReference type="RefSeq" id="WP_195172002.1">
    <property type="nucleotide sequence ID" value="NZ_CP062983.1"/>
</dbReference>
<evidence type="ECO:0000313" key="2">
    <source>
        <dbReference type="EMBL" id="QPC83938.1"/>
    </source>
</evidence>
<name>A0A7S8IGE2_9CHLR</name>
<proteinExistence type="predicted"/>